<dbReference type="GO" id="GO:0004047">
    <property type="term" value="F:aminomethyltransferase activity"/>
    <property type="evidence" value="ECO:0007669"/>
    <property type="project" value="UniProtKB-EC"/>
</dbReference>
<proteinExistence type="predicted"/>
<dbReference type="GO" id="GO:0032259">
    <property type="term" value="P:methylation"/>
    <property type="evidence" value="ECO:0007669"/>
    <property type="project" value="UniProtKB-KW"/>
</dbReference>
<dbReference type="PANTHER" id="PTHR31527">
    <property type="entry name" value="RE64534P"/>
    <property type="match status" value="1"/>
</dbReference>
<keyword evidence="2" id="KW-0808">Transferase</keyword>
<feature type="domain" description="DUF1989" evidence="1">
    <location>
        <begin position="17"/>
        <end position="185"/>
    </location>
</feature>
<protein>
    <submittedName>
        <fullName evidence="2">Urea carboxylase-related aminomethyltransferase</fullName>
        <ecNumber evidence="2">2.1.2.10</ecNumber>
    </submittedName>
</protein>
<name>A0A160TC72_9ZZZZ</name>
<dbReference type="GO" id="GO:0008168">
    <property type="term" value="F:methyltransferase activity"/>
    <property type="evidence" value="ECO:0007669"/>
    <property type="project" value="UniProtKB-KW"/>
</dbReference>
<dbReference type="PANTHER" id="PTHR31527:SF0">
    <property type="entry name" value="RE64534P"/>
    <property type="match status" value="1"/>
</dbReference>
<accession>A0A160TC72</accession>
<evidence type="ECO:0000259" key="1">
    <source>
        <dbReference type="Pfam" id="PF09347"/>
    </source>
</evidence>
<gene>
    <name evidence="2" type="ORF">MGWOODY_Tha418</name>
</gene>
<evidence type="ECO:0000313" key="2">
    <source>
        <dbReference type="EMBL" id="CUS41471.1"/>
    </source>
</evidence>
<sequence length="212" mass="23484">MIKHSQLTEDAASFRHVVPAGDYFLHRIEAGQTLRILDLEGNQAADTLFYNADDPSERYSAMDTIREQGNVYLTAGTVLMSNENEPLLEIVADTCGRHDTLGGACATESNTVRYSLEKKCMHACRDSWMLAINQHEEYGLDKADITHNINFFMNVPITADGGLTFADGISDAGKYVELKALKNVLVLVSNCPQLNNPCNAYNPTPIEILVWN</sequence>
<keyword evidence="2" id="KW-0489">Methyltransferase</keyword>
<dbReference type="EC" id="2.1.2.10" evidence="2"/>
<dbReference type="InterPro" id="IPR018959">
    <property type="entry name" value="DUF1989"/>
</dbReference>
<dbReference type="InterPro" id="IPR017791">
    <property type="entry name" value="UAAP2"/>
</dbReference>
<organism evidence="2">
    <name type="scientific">hydrothermal vent metagenome</name>
    <dbReference type="NCBI Taxonomy" id="652676"/>
    <lineage>
        <taxon>unclassified sequences</taxon>
        <taxon>metagenomes</taxon>
        <taxon>ecological metagenomes</taxon>
    </lineage>
</organism>
<dbReference type="NCBIfam" id="TIGR03424">
    <property type="entry name" value="urea_degr_1"/>
    <property type="match status" value="1"/>
</dbReference>
<dbReference type="Pfam" id="PF09347">
    <property type="entry name" value="DUF1989"/>
    <property type="match status" value="1"/>
</dbReference>
<dbReference type="EMBL" id="CZQC01000043">
    <property type="protein sequence ID" value="CUS41471.1"/>
    <property type="molecule type" value="Genomic_DNA"/>
</dbReference>
<dbReference type="AlphaFoldDB" id="A0A160TC72"/>
<reference evidence="2" key="1">
    <citation type="submission" date="2015-10" db="EMBL/GenBank/DDBJ databases">
        <authorList>
            <person name="Gilbert D.G."/>
        </authorList>
    </citation>
    <scope>NUCLEOTIDE SEQUENCE</scope>
</reference>